<accession>A0A1X7BTP1</accession>
<dbReference type="Proteomes" id="UP000193224">
    <property type="component" value="Unassembled WGS sequence"/>
</dbReference>
<dbReference type="InterPro" id="IPR050490">
    <property type="entry name" value="Bact_solute-bd_prot1"/>
</dbReference>
<evidence type="ECO:0000256" key="3">
    <source>
        <dbReference type="ARBA" id="ARBA00022448"/>
    </source>
</evidence>
<reference evidence="6 7" key="1">
    <citation type="submission" date="2017-03" db="EMBL/GenBank/DDBJ databases">
        <authorList>
            <person name="Afonso C.L."/>
            <person name="Miller P.J."/>
            <person name="Scott M.A."/>
            <person name="Spackman E."/>
            <person name="Goraichik I."/>
            <person name="Dimitrov K.M."/>
            <person name="Suarez D.L."/>
            <person name="Swayne D.E."/>
        </authorList>
    </citation>
    <scope>NUCLEOTIDE SEQUENCE [LARGE SCALE GENOMIC DNA]</scope>
    <source>
        <strain evidence="6 7">CECT 7745</strain>
    </source>
</reference>
<organism evidence="6 7">
    <name type="scientific">Roseovarius aestuarii</name>
    <dbReference type="NCBI Taxonomy" id="475083"/>
    <lineage>
        <taxon>Bacteria</taxon>
        <taxon>Pseudomonadati</taxon>
        <taxon>Pseudomonadota</taxon>
        <taxon>Alphaproteobacteria</taxon>
        <taxon>Rhodobacterales</taxon>
        <taxon>Roseobacteraceae</taxon>
        <taxon>Roseovarius</taxon>
    </lineage>
</organism>
<dbReference type="OrthoDB" id="9808332at2"/>
<dbReference type="SUPFAM" id="SSF53850">
    <property type="entry name" value="Periplasmic binding protein-like II"/>
    <property type="match status" value="1"/>
</dbReference>
<dbReference type="RefSeq" id="WP_085800919.1">
    <property type="nucleotide sequence ID" value="NZ_FWXB01000010.1"/>
</dbReference>
<keyword evidence="7" id="KW-1185">Reference proteome</keyword>
<dbReference type="Gene3D" id="3.40.190.10">
    <property type="entry name" value="Periplasmic binding protein-like II"/>
    <property type="match status" value="2"/>
</dbReference>
<evidence type="ECO:0000256" key="4">
    <source>
        <dbReference type="ARBA" id="ARBA00022729"/>
    </source>
</evidence>
<protein>
    <submittedName>
        <fullName evidence="6">Bacterial extracellular solute-binding protein</fullName>
    </submittedName>
</protein>
<evidence type="ECO:0000256" key="2">
    <source>
        <dbReference type="ARBA" id="ARBA00008520"/>
    </source>
</evidence>
<name>A0A1X7BTP1_9RHOB</name>
<dbReference type="EMBL" id="FWXB01000010">
    <property type="protein sequence ID" value="SMC12978.1"/>
    <property type="molecule type" value="Genomic_DNA"/>
</dbReference>
<feature type="signal peptide" evidence="5">
    <location>
        <begin position="1"/>
        <end position="28"/>
    </location>
</feature>
<comment type="subcellular location">
    <subcellularLocation>
        <location evidence="1">Periplasm</location>
    </subcellularLocation>
</comment>
<comment type="similarity">
    <text evidence="2">Belongs to the bacterial solute-binding protein 1 family.</text>
</comment>
<keyword evidence="4 5" id="KW-0732">Signal</keyword>
<evidence type="ECO:0000256" key="1">
    <source>
        <dbReference type="ARBA" id="ARBA00004418"/>
    </source>
</evidence>
<dbReference type="InterPro" id="IPR006059">
    <property type="entry name" value="SBP"/>
</dbReference>
<dbReference type="PANTHER" id="PTHR43649">
    <property type="entry name" value="ARABINOSE-BINDING PROTEIN-RELATED"/>
    <property type="match status" value="1"/>
</dbReference>
<feature type="chain" id="PRO_5012982179" evidence="5">
    <location>
        <begin position="29"/>
        <end position="484"/>
    </location>
</feature>
<dbReference type="AlphaFoldDB" id="A0A1X7BTP1"/>
<evidence type="ECO:0000313" key="7">
    <source>
        <dbReference type="Proteomes" id="UP000193224"/>
    </source>
</evidence>
<dbReference type="Pfam" id="PF01547">
    <property type="entry name" value="SBP_bac_1"/>
    <property type="match status" value="1"/>
</dbReference>
<keyword evidence="3" id="KW-0813">Transport</keyword>
<evidence type="ECO:0000313" key="6">
    <source>
        <dbReference type="EMBL" id="SMC12978.1"/>
    </source>
</evidence>
<evidence type="ECO:0000256" key="5">
    <source>
        <dbReference type="SAM" id="SignalP"/>
    </source>
</evidence>
<dbReference type="GO" id="GO:0042597">
    <property type="term" value="C:periplasmic space"/>
    <property type="evidence" value="ECO:0007669"/>
    <property type="project" value="UniProtKB-SubCell"/>
</dbReference>
<gene>
    <name evidence="6" type="ORF">ROA7745_02812</name>
</gene>
<proteinExistence type="inferred from homology"/>
<sequence>MNGLSRRQALLGLSTSSFVMPLANPLFANTQQGLHNYAARTAARLTEGRDVQLGLLLPNGSGASVNPVIEAFKTATGISIRSIETPVDDINVQLTLDTLNGKGDYDLALPATFGLPDLVSSGAILPITQYANEHEPDGFRDDILYQTGDSFDGNIFGFQTDGDAYVMFYHKDLLNDEDEKSRFADTHGYSLNVPETWEQLDQQIQYFNRPDQGLGGGLLFRTPSYVTWEWWVRFHARGYWPFSRDLVPQIASDAGVTALEDLIRVSEHLCPETATLGLFENWERYARGDVYCNIGWGGSQKFLNGPESKMQNRMKFGPTPGGLVDGHLLFTPYFNWGWNYVVTSQSREPEIAYLFALFASSSEMSKRAVRQQAGFFDPFRLEHYEDLEIRKTYSDEFLEVHAASMRNAIPDLYLAHQGEYFRVLSEWLYRALTGEVKPEDALERVAENWALISVRTGHQKQKERWMQLRNKYPQAVRNRLRDYS</sequence>
<dbReference type="PANTHER" id="PTHR43649:SF34">
    <property type="entry name" value="ABC TRANSPORTER PERIPLASMIC-BINDING PROTEIN YCJN-RELATED"/>
    <property type="match status" value="1"/>
</dbReference>